<organism evidence="2 3">
    <name type="scientific">Dermatophagoides farinae</name>
    <name type="common">American house dust mite</name>
    <dbReference type="NCBI Taxonomy" id="6954"/>
    <lineage>
        <taxon>Eukaryota</taxon>
        <taxon>Metazoa</taxon>
        <taxon>Ecdysozoa</taxon>
        <taxon>Arthropoda</taxon>
        <taxon>Chelicerata</taxon>
        <taxon>Arachnida</taxon>
        <taxon>Acari</taxon>
        <taxon>Acariformes</taxon>
        <taxon>Sarcoptiformes</taxon>
        <taxon>Astigmata</taxon>
        <taxon>Psoroptidia</taxon>
        <taxon>Analgoidea</taxon>
        <taxon>Pyroglyphidae</taxon>
        <taxon>Dermatophagoidinae</taxon>
        <taxon>Dermatophagoides</taxon>
    </lineage>
</organism>
<feature type="region of interest" description="Disordered" evidence="1">
    <location>
        <begin position="1"/>
        <end position="37"/>
    </location>
</feature>
<comment type="caution">
    <text evidence="2">The sequence shown here is derived from an EMBL/GenBank/DDBJ whole genome shotgun (WGS) entry which is preliminary data.</text>
</comment>
<evidence type="ECO:0000313" key="2">
    <source>
        <dbReference type="EMBL" id="KAH9521082.1"/>
    </source>
</evidence>
<gene>
    <name evidence="2" type="ORF">DERF_004760</name>
</gene>
<dbReference type="Proteomes" id="UP000790347">
    <property type="component" value="Unassembled WGS sequence"/>
</dbReference>
<proteinExistence type="predicted"/>
<dbReference type="EMBL" id="ASGP02000002">
    <property type="protein sequence ID" value="KAH9521082.1"/>
    <property type="molecule type" value="Genomic_DNA"/>
</dbReference>
<accession>A0A922L818</accession>
<evidence type="ECO:0000313" key="3">
    <source>
        <dbReference type="Proteomes" id="UP000790347"/>
    </source>
</evidence>
<dbReference type="AlphaFoldDB" id="A0A922L818"/>
<protein>
    <submittedName>
        <fullName evidence="2">Uncharacterized protein</fullName>
    </submittedName>
</protein>
<keyword evidence="3" id="KW-1185">Reference proteome</keyword>
<reference evidence="2" key="2">
    <citation type="journal article" date="2022" name="Res Sq">
        <title>Comparative Genomics Reveals Insights into the Divergent Evolution of Astigmatic Mites and Household Pest Adaptations.</title>
        <authorList>
            <person name="Xiong Q."/>
            <person name="Wan A.T.-Y."/>
            <person name="Liu X.-Y."/>
            <person name="Fung C.S.-H."/>
            <person name="Xiao X."/>
            <person name="Malainual N."/>
            <person name="Hou J."/>
            <person name="Wang L."/>
            <person name="Wang M."/>
            <person name="Yang K."/>
            <person name="Cui Y."/>
            <person name="Leung E."/>
            <person name="Nong W."/>
            <person name="Shin S.-K."/>
            <person name="Au S."/>
            <person name="Jeong K.Y."/>
            <person name="Chew F.T."/>
            <person name="Hui J."/>
            <person name="Leung T.F."/>
            <person name="Tungtrongchitr A."/>
            <person name="Zhong N."/>
            <person name="Liu Z."/>
            <person name="Tsui S."/>
        </authorList>
    </citation>
    <scope>NUCLEOTIDE SEQUENCE</scope>
    <source>
        <strain evidence="2">Derf</strain>
        <tissue evidence="2">Whole organism</tissue>
    </source>
</reference>
<evidence type="ECO:0000256" key="1">
    <source>
        <dbReference type="SAM" id="MobiDB-lite"/>
    </source>
</evidence>
<reference evidence="2" key="1">
    <citation type="submission" date="2013-05" db="EMBL/GenBank/DDBJ databases">
        <authorList>
            <person name="Yim A.K.Y."/>
            <person name="Chan T.F."/>
            <person name="Ji K.M."/>
            <person name="Liu X.Y."/>
            <person name="Zhou J.W."/>
            <person name="Li R.Q."/>
            <person name="Yang K.Y."/>
            <person name="Li J."/>
            <person name="Li M."/>
            <person name="Law P.T.W."/>
            <person name="Wu Y.L."/>
            <person name="Cai Z.L."/>
            <person name="Qin H."/>
            <person name="Bao Y."/>
            <person name="Leung R.K.K."/>
            <person name="Ng P.K.S."/>
            <person name="Zou J."/>
            <person name="Zhong X.J."/>
            <person name="Ran P.X."/>
            <person name="Zhong N.S."/>
            <person name="Liu Z.G."/>
            <person name="Tsui S.K.W."/>
        </authorList>
    </citation>
    <scope>NUCLEOTIDE SEQUENCE</scope>
    <source>
        <strain evidence="2">Derf</strain>
        <tissue evidence="2">Whole organism</tissue>
    </source>
</reference>
<feature type="compositionally biased region" description="Basic and acidic residues" evidence="1">
    <location>
        <begin position="1"/>
        <end position="15"/>
    </location>
</feature>
<name>A0A922L818_DERFA</name>
<feature type="compositionally biased region" description="Basic and acidic residues" evidence="1">
    <location>
        <begin position="23"/>
        <end position="33"/>
    </location>
</feature>
<sequence length="114" mass="13553">MCNIEDHLLTYDHGDGGGGGGGGEKKQTHEKLNKQQQQRIHSNQFISFFENNKNYRLMYIDKHDDLWVIKSIEKKFKFQTRIQFSSLKLNQFVRWSSVTINIVENMCFWKQQKP</sequence>